<reference evidence="8 9" key="1">
    <citation type="submission" date="2016-11" db="EMBL/GenBank/DDBJ databases">
        <authorList>
            <person name="Jaros S."/>
            <person name="Januszkiewicz K."/>
            <person name="Wedrychowicz H."/>
        </authorList>
    </citation>
    <scope>NUCLEOTIDE SEQUENCE [LARGE SCALE GENOMIC DNA]</scope>
    <source>
        <strain evidence="8 9">DSM 15212</strain>
    </source>
</reference>
<dbReference type="OrthoDB" id="7021155at2"/>
<evidence type="ECO:0000256" key="6">
    <source>
        <dbReference type="ARBA" id="ARBA00023014"/>
    </source>
</evidence>
<keyword evidence="4" id="KW-0479">Metal-binding</keyword>
<dbReference type="SMART" id="SM00729">
    <property type="entry name" value="Elp3"/>
    <property type="match status" value="1"/>
</dbReference>
<evidence type="ECO:0000256" key="4">
    <source>
        <dbReference type="ARBA" id="ARBA00022723"/>
    </source>
</evidence>
<evidence type="ECO:0000256" key="2">
    <source>
        <dbReference type="ARBA" id="ARBA00022485"/>
    </source>
</evidence>
<keyword evidence="3" id="KW-0949">S-adenosyl-L-methionine</keyword>
<dbReference type="RefSeq" id="WP_073151595.1">
    <property type="nucleotide sequence ID" value="NZ_FRAG01000044.1"/>
</dbReference>
<evidence type="ECO:0000259" key="7">
    <source>
        <dbReference type="PROSITE" id="PS51918"/>
    </source>
</evidence>
<evidence type="ECO:0000256" key="3">
    <source>
        <dbReference type="ARBA" id="ARBA00022691"/>
    </source>
</evidence>
<dbReference type="CDD" id="cd01335">
    <property type="entry name" value="Radical_SAM"/>
    <property type="match status" value="1"/>
</dbReference>
<dbReference type="InterPro" id="IPR050377">
    <property type="entry name" value="Radical_SAM_PqqE_MftC-like"/>
</dbReference>
<comment type="cofactor">
    <cofactor evidence="1">
        <name>[4Fe-4S] cluster</name>
        <dbReference type="ChEBI" id="CHEBI:49883"/>
    </cofactor>
</comment>
<dbReference type="Pfam" id="PF13186">
    <property type="entry name" value="SPASM"/>
    <property type="match status" value="1"/>
</dbReference>
<sequence>MNTNEILSFPLIVKWNITSKCNLRCKHCFLSNYSHEDPELLKIKNFVKDLSKKKIASIHISGGEPLMRSDLEEIIKIISANNISLLLASNGTLLTNNRIKRLINSGLLNYQISLDGHNREINDYIRGNGAFDKTIKSIKELKIKGAKIILAYTLNKINYLYFDEIIKLAENLNVDALRFELFIPLGSGKNNKSELDLDNESLKFLKKKMLSATSNRVKLIFPLFNSEFGCGAGYFSCVINSDFTVSPCDMLIETQKTSPIHSVDELQDIWKNSEFFQNWRNFKINDDYCNTCDYVSKCNYGCRASALAYNSNFNSHDRLCLFRSK</sequence>
<dbReference type="GO" id="GO:0003824">
    <property type="term" value="F:catalytic activity"/>
    <property type="evidence" value="ECO:0007669"/>
    <property type="project" value="InterPro"/>
</dbReference>
<name>A0A1M6RC20_PARC5</name>
<keyword evidence="2" id="KW-0004">4Fe-4S</keyword>
<dbReference type="SFLD" id="SFLDS00029">
    <property type="entry name" value="Radical_SAM"/>
    <property type="match status" value="1"/>
</dbReference>
<dbReference type="SFLD" id="SFLDG01067">
    <property type="entry name" value="SPASM/twitch_domain_containing"/>
    <property type="match status" value="1"/>
</dbReference>
<dbReference type="InterPro" id="IPR023885">
    <property type="entry name" value="4Fe4S-binding_SPASM_dom"/>
</dbReference>
<dbReference type="SUPFAM" id="SSF102114">
    <property type="entry name" value="Radical SAM enzymes"/>
    <property type="match status" value="1"/>
</dbReference>
<dbReference type="GO" id="GO:0046872">
    <property type="term" value="F:metal ion binding"/>
    <property type="evidence" value="ECO:0007669"/>
    <property type="project" value="UniProtKB-KW"/>
</dbReference>
<evidence type="ECO:0000256" key="1">
    <source>
        <dbReference type="ARBA" id="ARBA00001966"/>
    </source>
</evidence>
<dbReference type="InterPro" id="IPR013785">
    <property type="entry name" value="Aldolase_TIM"/>
</dbReference>
<dbReference type="SFLD" id="SFLDG01386">
    <property type="entry name" value="main_SPASM_domain-containing"/>
    <property type="match status" value="1"/>
</dbReference>
<dbReference type="PANTHER" id="PTHR11228:SF7">
    <property type="entry name" value="PQQA PEPTIDE CYCLASE"/>
    <property type="match status" value="1"/>
</dbReference>
<keyword evidence="6" id="KW-0411">Iron-sulfur</keyword>
<evidence type="ECO:0000256" key="5">
    <source>
        <dbReference type="ARBA" id="ARBA00023004"/>
    </source>
</evidence>
<protein>
    <submittedName>
        <fullName evidence="8">Radical SAM additional 4Fe4S-binding SPASM domain-containing protein</fullName>
    </submittedName>
</protein>
<dbReference type="Gene3D" id="3.20.20.70">
    <property type="entry name" value="Aldolase class I"/>
    <property type="match status" value="1"/>
</dbReference>
<dbReference type="InterPro" id="IPR006638">
    <property type="entry name" value="Elp3/MiaA/NifB-like_rSAM"/>
</dbReference>
<dbReference type="STRING" id="1121301.SAMN02745912_02907"/>
<evidence type="ECO:0000313" key="9">
    <source>
        <dbReference type="Proteomes" id="UP000184465"/>
    </source>
</evidence>
<dbReference type="AlphaFoldDB" id="A0A1M6RC20"/>
<dbReference type="EMBL" id="FRAG01000044">
    <property type="protein sequence ID" value="SHK29950.1"/>
    <property type="molecule type" value="Genomic_DNA"/>
</dbReference>
<accession>A0A1M6RC20</accession>
<dbReference type="InterPro" id="IPR017200">
    <property type="entry name" value="PqqE-like"/>
</dbReference>
<organism evidence="8 9">
    <name type="scientific">Paramaledivibacter caminithermalis (strain DSM 15212 / CIP 107654 / DViRD3)</name>
    <name type="common">Clostridium caminithermale</name>
    <dbReference type="NCBI Taxonomy" id="1121301"/>
    <lineage>
        <taxon>Bacteria</taxon>
        <taxon>Bacillati</taxon>
        <taxon>Bacillota</taxon>
        <taxon>Clostridia</taxon>
        <taxon>Peptostreptococcales</taxon>
        <taxon>Caminicellaceae</taxon>
        <taxon>Paramaledivibacter</taxon>
    </lineage>
</organism>
<dbReference type="PIRSF" id="PIRSF037420">
    <property type="entry name" value="PQQ_syn_pqqE"/>
    <property type="match status" value="1"/>
</dbReference>
<dbReference type="InterPro" id="IPR058240">
    <property type="entry name" value="rSAM_sf"/>
</dbReference>
<evidence type="ECO:0000313" key="8">
    <source>
        <dbReference type="EMBL" id="SHK29950.1"/>
    </source>
</evidence>
<dbReference type="GO" id="GO:0051539">
    <property type="term" value="F:4 iron, 4 sulfur cluster binding"/>
    <property type="evidence" value="ECO:0007669"/>
    <property type="project" value="UniProtKB-KW"/>
</dbReference>
<dbReference type="Proteomes" id="UP000184465">
    <property type="component" value="Unassembled WGS sequence"/>
</dbReference>
<keyword evidence="9" id="KW-1185">Reference proteome</keyword>
<dbReference type="PANTHER" id="PTHR11228">
    <property type="entry name" value="RADICAL SAM DOMAIN PROTEIN"/>
    <property type="match status" value="1"/>
</dbReference>
<keyword evidence="5" id="KW-0408">Iron</keyword>
<gene>
    <name evidence="8" type="ORF">SAMN02745912_02907</name>
</gene>
<dbReference type="NCBIfam" id="TIGR04085">
    <property type="entry name" value="rSAM_more_4Fe4S"/>
    <property type="match status" value="1"/>
</dbReference>
<dbReference type="PROSITE" id="PS51918">
    <property type="entry name" value="RADICAL_SAM"/>
    <property type="match status" value="1"/>
</dbReference>
<dbReference type="Pfam" id="PF04055">
    <property type="entry name" value="Radical_SAM"/>
    <property type="match status" value="1"/>
</dbReference>
<proteinExistence type="predicted"/>
<feature type="domain" description="Radical SAM core" evidence="7">
    <location>
        <begin position="7"/>
        <end position="216"/>
    </location>
</feature>
<dbReference type="InterPro" id="IPR007197">
    <property type="entry name" value="rSAM"/>
</dbReference>